<organism evidence="1 2">
    <name type="scientific">Marinobacter nanhaiticus D15-8W</name>
    <dbReference type="NCBI Taxonomy" id="626887"/>
    <lineage>
        <taxon>Bacteria</taxon>
        <taxon>Pseudomonadati</taxon>
        <taxon>Pseudomonadota</taxon>
        <taxon>Gammaproteobacteria</taxon>
        <taxon>Pseudomonadales</taxon>
        <taxon>Marinobacteraceae</taxon>
        <taxon>Marinobacter</taxon>
    </lineage>
</organism>
<name>A0A371CG96_9GAMM</name>
<evidence type="ECO:0000313" key="2">
    <source>
        <dbReference type="Proteomes" id="UP000013165"/>
    </source>
</evidence>
<evidence type="ECO:0008006" key="3">
    <source>
        <dbReference type="Google" id="ProtNLM"/>
    </source>
</evidence>
<keyword evidence="2" id="KW-1185">Reference proteome</keyword>
<gene>
    <name evidence="1" type="ORF">J057_24620</name>
</gene>
<dbReference type="Proteomes" id="UP000013165">
    <property type="component" value="Unassembled WGS sequence"/>
</dbReference>
<accession>A0A371CG96</accession>
<dbReference type="EMBL" id="APLQ01000014">
    <property type="protein sequence ID" value="RDW95424.1"/>
    <property type="molecule type" value="Genomic_DNA"/>
</dbReference>
<comment type="caution">
    <text evidence="1">The sequence shown here is derived from an EMBL/GenBank/DDBJ whole genome shotgun (WGS) entry which is preliminary data.</text>
</comment>
<reference evidence="1 2" key="1">
    <citation type="journal article" date="2013" name="Genome Announc.">
        <title>Genome Sequence of the Polycyclic Aromatic Hydrocarbon-Degrading Bacterium Strain Marinobacter nanhaiticus D15-8WT.</title>
        <authorList>
            <person name="Cui Z."/>
            <person name="Gao W."/>
            <person name="Li Q."/>
            <person name="Xu G."/>
            <person name="Zheng L."/>
        </authorList>
    </citation>
    <scope>NUCLEOTIDE SEQUENCE [LARGE SCALE GENOMIC DNA]</scope>
    <source>
        <strain evidence="1 2">D15-8W</strain>
    </source>
</reference>
<sequence length="92" mass="10707">MNVDPNRKAYVCIHVFDNTRPINLVSRPDGDWCFLCGEEHDDDASQYRVVGIGHLFDRDNSLLELKDLQPDWEAERAAPRGAWLRTRCEFDD</sequence>
<evidence type="ECO:0000313" key="1">
    <source>
        <dbReference type="EMBL" id="RDW95424.1"/>
    </source>
</evidence>
<proteinExistence type="predicted"/>
<dbReference type="AlphaFoldDB" id="A0A371CG96"/>
<protein>
    <recommendedName>
        <fullName evidence="3">DUF2185 domain-containing protein</fullName>
    </recommendedName>
</protein>